<dbReference type="HOGENOM" id="CLU_351240_0_0_1"/>
<dbReference type="InterPro" id="IPR017972">
    <property type="entry name" value="Cyt_P450_CS"/>
</dbReference>
<accession>A0A010QBQ3</accession>
<dbReference type="PRINTS" id="PR00081">
    <property type="entry name" value="GDHRDH"/>
</dbReference>
<dbReference type="SUPFAM" id="SSF48264">
    <property type="entry name" value="Cytochrome P450"/>
    <property type="match status" value="1"/>
</dbReference>
<evidence type="ECO:0000256" key="5">
    <source>
        <dbReference type="ARBA" id="ARBA00023004"/>
    </source>
</evidence>
<keyword evidence="6" id="KW-0560">Oxidoreductase</keyword>
<name>A0A010QBQ3_9PEZI</name>
<dbReference type="PROSITE" id="PS00086">
    <property type="entry name" value="CYTOCHROME_P450"/>
    <property type="match status" value="1"/>
</dbReference>
<dbReference type="GO" id="GO:0005506">
    <property type="term" value="F:iron ion binding"/>
    <property type="evidence" value="ECO:0007669"/>
    <property type="project" value="InterPro"/>
</dbReference>
<dbReference type="Gene3D" id="1.10.630.10">
    <property type="entry name" value="Cytochrome P450"/>
    <property type="match status" value="1"/>
</dbReference>
<evidence type="ECO:0000313" key="7">
    <source>
        <dbReference type="Proteomes" id="UP000020467"/>
    </source>
</evidence>
<dbReference type="EMBL" id="JARH01001005">
    <property type="protein sequence ID" value="EXF74210.1"/>
    <property type="molecule type" value="Genomic_DNA"/>
</dbReference>
<keyword evidence="6" id="KW-0503">Monooxygenase</keyword>
<dbReference type="CDD" id="cd11058">
    <property type="entry name" value="CYP60B-like"/>
    <property type="match status" value="1"/>
</dbReference>
<dbReference type="Gene3D" id="3.40.50.720">
    <property type="entry name" value="NAD(P)-binding Rossmann-like Domain"/>
    <property type="match status" value="1"/>
</dbReference>
<dbReference type="Pfam" id="PF00067">
    <property type="entry name" value="p450"/>
    <property type="match status" value="1"/>
</dbReference>
<dbReference type="KEGG" id="cfj:CFIO01_06804"/>
<dbReference type="SUPFAM" id="SSF51735">
    <property type="entry name" value="NAD(P)-binding Rossmann-fold domains"/>
    <property type="match status" value="1"/>
</dbReference>
<comment type="caution">
    <text evidence="6">The sequence shown here is derived from an EMBL/GenBank/DDBJ whole genome shotgun (WGS) entry which is preliminary data.</text>
</comment>
<dbReference type="eggNOG" id="KOG0725">
    <property type="taxonomic scope" value="Eukaryota"/>
</dbReference>
<keyword evidence="7" id="KW-1185">Reference proteome</keyword>
<protein>
    <submittedName>
        <fullName evidence="6">Benzoate 4-monooxygenase cytochrome P450</fullName>
    </submittedName>
</protein>
<keyword evidence="3" id="KW-0479">Metal-binding</keyword>
<dbReference type="Pfam" id="PF00106">
    <property type="entry name" value="adh_short"/>
    <property type="match status" value="1"/>
</dbReference>
<reference evidence="6 7" key="1">
    <citation type="submission" date="2014-02" db="EMBL/GenBank/DDBJ databases">
        <title>The genome sequence of Colletotrichum fioriniae PJ7.</title>
        <authorList>
            <person name="Baroncelli R."/>
            <person name="Thon M.R."/>
        </authorList>
    </citation>
    <scope>NUCLEOTIDE SEQUENCE [LARGE SCALE GENOMIC DNA]</scope>
    <source>
        <strain evidence="6 7">PJ7</strain>
    </source>
</reference>
<keyword evidence="5" id="KW-0408">Iron</keyword>
<dbReference type="FunFam" id="3.40.50.720:FF:000084">
    <property type="entry name" value="Short-chain dehydrogenase reductase"/>
    <property type="match status" value="1"/>
</dbReference>
<dbReference type="InterPro" id="IPR036291">
    <property type="entry name" value="NAD(P)-bd_dom_sf"/>
</dbReference>
<gene>
    <name evidence="6" type="ORF">CFIO01_06804</name>
</gene>
<evidence type="ECO:0000256" key="1">
    <source>
        <dbReference type="ARBA" id="ARBA00001971"/>
    </source>
</evidence>
<dbReference type="GO" id="GO:0016705">
    <property type="term" value="F:oxidoreductase activity, acting on paired donors, with incorporation or reduction of molecular oxygen"/>
    <property type="evidence" value="ECO:0007669"/>
    <property type="project" value="InterPro"/>
</dbReference>
<evidence type="ECO:0000313" key="6">
    <source>
        <dbReference type="EMBL" id="EXF74210.1"/>
    </source>
</evidence>
<dbReference type="PANTHER" id="PTHR24305">
    <property type="entry name" value="CYTOCHROME P450"/>
    <property type="match status" value="1"/>
</dbReference>
<dbReference type="PANTHER" id="PTHR24305:SF161">
    <property type="entry name" value="P450, PUTATIVE (EUROFUNG)-RELATED"/>
    <property type="match status" value="1"/>
</dbReference>
<dbReference type="InterPro" id="IPR002347">
    <property type="entry name" value="SDR_fam"/>
</dbReference>
<dbReference type="InterPro" id="IPR050121">
    <property type="entry name" value="Cytochrome_P450_monoxygenase"/>
</dbReference>
<dbReference type="AlphaFoldDB" id="A0A010QBQ3"/>
<dbReference type="InterPro" id="IPR036396">
    <property type="entry name" value="Cyt_P450_sf"/>
</dbReference>
<keyword evidence="4" id="KW-0521">NADP</keyword>
<evidence type="ECO:0000256" key="2">
    <source>
        <dbReference type="ARBA" id="ARBA00022617"/>
    </source>
</evidence>
<proteinExistence type="predicted"/>
<evidence type="ECO:0000256" key="3">
    <source>
        <dbReference type="ARBA" id="ARBA00022723"/>
    </source>
</evidence>
<dbReference type="Proteomes" id="UP000020467">
    <property type="component" value="Unassembled WGS sequence"/>
</dbReference>
<dbReference type="eggNOG" id="KOG0158">
    <property type="taxonomic scope" value="Eukaryota"/>
</dbReference>
<organism evidence="6 7">
    <name type="scientific">Colletotrichum fioriniae PJ7</name>
    <dbReference type="NCBI Taxonomy" id="1445577"/>
    <lineage>
        <taxon>Eukaryota</taxon>
        <taxon>Fungi</taxon>
        <taxon>Dikarya</taxon>
        <taxon>Ascomycota</taxon>
        <taxon>Pezizomycotina</taxon>
        <taxon>Sordariomycetes</taxon>
        <taxon>Hypocreomycetidae</taxon>
        <taxon>Glomerellales</taxon>
        <taxon>Glomerellaceae</taxon>
        <taxon>Colletotrichum</taxon>
        <taxon>Colletotrichum acutatum species complex</taxon>
    </lineage>
</organism>
<dbReference type="GO" id="GO:0020037">
    <property type="term" value="F:heme binding"/>
    <property type="evidence" value="ECO:0007669"/>
    <property type="project" value="InterPro"/>
</dbReference>
<dbReference type="OrthoDB" id="1470350at2759"/>
<keyword evidence="2" id="KW-0349">Heme</keyword>
<evidence type="ECO:0000256" key="4">
    <source>
        <dbReference type="ARBA" id="ARBA00022857"/>
    </source>
</evidence>
<dbReference type="InterPro" id="IPR001128">
    <property type="entry name" value="Cyt_P450"/>
</dbReference>
<dbReference type="GO" id="GO:0004497">
    <property type="term" value="F:monooxygenase activity"/>
    <property type="evidence" value="ECO:0007669"/>
    <property type="project" value="UniProtKB-KW"/>
</dbReference>
<comment type="cofactor">
    <cofactor evidence="1">
        <name>heme</name>
        <dbReference type="ChEBI" id="CHEBI:30413"/>
    </cofactor>
</comment>
<sequence length="801" mass="88411">MSVRTALVTGSANGIGRAIALRLAQDGFQVAINDLASQEVKLRELQYELELKGVRTAVLTADISNEDDVANLIRNTSEILGGVDVMVANAGVILVKPILEISASEWDKVQAINVRGVFLCYKYAAQEMIKQGRAGKLTSLQSQFAPAYSVSKWAVRGLTQAVAMDMAQHGITVNAYCPGMVRTDMWETIDTSLTTRMGLPKGAAFEQGVATRIASKKPQTPEDVAGLVSFLAGKDSDQITATLVLTSVHGPDEHGISPSLKVVKVRGGDPGRSETSVSASIRNARATNGKVGRSGHYVKGWGVDYLKPRNFSHSDIEGIFDMKAQIAGLALYSWNFMSGRQPYRQLELHEKYGPVVRVAPNELSFSSASSWQDIYGVRKGVDPFIKSEFYDGGNFAAEALSIVSERDPKKHAEMRRYLGTAFSDRSLKSQEPMVAECVDRLIEKIGTVDVGTRGTDMVMWFNLATFDIIGSLAFGKDFGGVDSGKEHFWVSIVTKSLRMGALADCFRRFPALAGIAQTVFSSLIDKLLKDSRTHQKYTMDLVQRFDYKYHLGKCHLIILQPRGSFFTSRLASHSDREDFLTKMIEARNEAAISDAQIAAHSSDFVIAGSETTATTLSCMTYYLLKNPEILARLQDEVRSAFVSYEDITAATATPLKYLRAVAQEAMRVYPPLPFALPRVVPNGGCTVDGHFLPGGTTVSTSTFAASMSSSNFDEPWKFRPERWLVDNPTDDLDASQPFSYGTRSCMGRSLGWMEIHTTMAKLVYRYDLELADESLDWHRDSRMHTLWEKPCLMVKLKPRVV</sequence>
<dbReference type="PRINTS" id="PR00080">
    <property type="entry name" value="SDRFAMILY"/>
</dbReference>